<feature type="signal peptide" evidence="5">
    <location>
        <begin position="1"/>
        <end position="20"/>
    </location>
</feature>
<keyword evidence="2" id="KW-0677">Repeat</keyword>
<keyword evidence="4" id="KW-1133">Transmembrane helix</keyword>
<dbReference type="OrthoDB" id="10135347at2759"/>
<dbReference type="GeneID" id="118405483"/>
<dbReference type="Pfam" id="PF13855">
    <property type="entry name" value="LRR_8"/>
    <property type="match status" value="1"/>
</dbReference>
<feature type="chain" id="PRO_5039949286" evidence="5">
    <location>
        <begin position="21"/>
        <end position="982"/>
    </location>
</feature>
<dbReference type="InterPro" id="IPR003591">
    <property type="entry name" value="Leu-rich_rpt_typical-subtyp"/>
</dbReference>
<keyword evidence="5" id="KW-0732">Signal</keyword>
<keyword evidence="4" id="KW-0812">Transmembrane</keyword>
<reference evidence="7" key="2">
    <citation type="submission" date="2025-08" db="UniProtKB">
        <authorList>
            <consortium name="RefSeq"/>
        </authorList>
    </citation>
    <scope>IDENTIFICATION</scope>
    <source>
        <strain evidence="7">S238N-H82</strain>
        <tissue evidence="7">Testes</tissue>
    </source>
</reference>
<dbReference type="GO" id="GO:0099560">
    <property type="term" value="P:synaptic membrane adhesion"/>
    <property type="evidence" value="ECO:0000318"/>
    <property type="project" value="GO_Central"/>
</dbReference>
<evidence type="ECO:0000313" key="6">
    <source>
        <dbReference type="Proteomes" id="UP000001554"/>
    </source>
</evidence>
<protein>
    <submittedName>
        <fullName evidence="7">Uncharacterized protein LOC118405483</fullName>
    </submittedName>
</protein>
<dbReference type="AlphaFoldDB" id="A0A9J7KIA0"/>
<gene>
    <name evidence="7" type="primary">LOC118405483</name>
</gene>
<dbReference type="GO" id="GO:0098978">
    <property type="term" value="C:glutamatergic synapse"/>
    <property type="evidence" value="ECO:0000318"/>
    <property type="project" value="GO_Central"/>
</dbReference>
<reference evidence="6" key="1">
    <citation type="journal article" date="2020" name="Nat. Ecol. Evol.">
        <title>Deeply conserved synteny resolves early events in vertebrate evolution.</title>
        <authorList>
            <person name="Simakov O."/>
            <person name="Marletaz F."/>
            <person name="Yue J.X."/>
            <person name="O'Connell B."/>
            <person name="Jenkins J."/>
            <person name="Brandt A."/>
            <person name="Calef R."/>
            <person name="Tung C.H."/>
            <person name="Huang T.K."/>
            <person name="Schmutz J."/>
            <person name="Satoh N."/>
            <person name="Yu J.K."/>
            <person name="Putnam N.H."/>
            <person name="Green R.E."/>
            <person name="Rokhsar D.S."/>
        </authorList>
    </citation>
    <scope>NUCLEOTIDE SEQUENCE [LARGE SCALE GENOMIC DNA]</scope>
    <source>
        <strain evidence="6">S238N-H82</strain>
    </source>
</reference>
<keyword evidence="6" id="KW-1185">Reference proteome</keyword>
<dbReference type="PANTHER" id="PTHR46605:SF2">
    <property type="entry name" value="TNFR-CYS DOMAIN-CONTAINING PROTEIN"/>
    <property type="match status" value="1"/>
</dbReference>
<keyword evidence="4" id="KW-0472">Membrane</keyword>
<dbReference type="SMART" id="SM00369">
    <property type="entry name" value="LRR_TYP"/>
    <property type="match status" value="6"/>
</dbReference>
<dbReference type="OMA" id="NIRSHQY"/>
<keyword evidence="1" id="KW-0433">Leucine-rich repeat</keyword>
<name>A0A9J7KIA0_BRAFL</name>
<dbReference type="GO" id="GO:0005886">
    <property type="term" value="C:plasma membrane"/>
    <property type="evidence" value="ECO:0000318"/>
    <property type="project" value="GO_Central"/>
</dbReference>
<dbReference type="GO" id="GO:0098839">
    <property type="term" value="C:postsynaptic density membrane"/>
    <property type="evidence" value="ECO:0000318"/>
    <property type="project" value="GO_Central"/>
</dbReference>
<dbReference type="InterPro" id="IPR052302">
    <property type="entry name" value="Neurotrophin_rcpt-DD"/>
</dbReference>
<organism evidence="6 7">
    <name type="scientific">Branchiostoma floridae</name>
    <name type="common">Florida lancelet</name>
    <name type="synonym">Amphioxus</name>
    <dbReference type="NCBI Taxonomy" id="7739"/>
    <lineage>
        <taxon>Eukaryota</taxon>
        <taxon>Metazoa</taxon>
        <taxon>Chordata</taxon>
        <taxon>Cephalochordata</taxon>
        <taxon>Leptocardii</taxon>
        <taxon>Amphioxiformes</taxon>
        <taxon>Branchiostomatidae</taxon>
        <taxon>Branchiostoma</taxon>
    </lineage>
</organism>
<sequence>MSHVVQQVVVVFTILVSCASLEPACFPGCKNTNSWSSCIPNSKPINHRPSPQYDACILCPAQLQQQPVLNVKNSSQPTSPCLPNKGSVAVRGFSFGILSVQKLRPPQQSETYDLALIQCGITDLEQGILAEFPKLAFLQLDFNNLTHVKGAWFDGLKSPALFRTLSLSHNRISNMDSKCFQNVSYLGILNLDNNYLQVIQSSWFYNLKVLNSLSLRSNSIETIPPQAFKSLSLLSNLDLSRNMLTCLSRETVEGLNRLETLSLGGNRLLALDDSINLVMNWKLKYRYPMYRGQRVAVRVNEVLFCITELNQLRPFYHVQMQHDIRTQAARPTAEPLSQCTYLNLLAGRKAANQTKYNLPLVIISVHTKSDKHAKNIDNLCKRAWEDVSTVKVALRGDITLQIVPMGVDRSCNPQIVAIVLSNAISDDNNTKLYADRYSNHMSAFGHEEMTNVTCLVNTWEETYQHVFATPLSSTPDDTVCAENTQATRTVSCTPDGTGEGMPLTTRGPEHQTTKLTLDQTDASTEGTVKEKSPRRAIITMITIVAVVLVALFVTYVVRRQHCCSRGHLGGAQGTAPDRTAQQSSSSGDDPQYSEIPDEYFDRQNTSASTTRQTANNYNQIPDQYFNYYNTRPGAEHSYWEIPDEYYNRYSTYPPRRRVPQAEVVLPSSTRLGGKHPSYDTAPQVWRDPQNYQIPARGRQTNIRSHDNSGQRYMGLVGNHRLSYPQDNVDYSVRLSTAAAEVVLPSSTRLGGQHPSYDTAPQVWRDPQNYQIPARGRQNNIRSHGMLQTDNSGHRYMGLIGNNRLSYPLTLRVPQDDRDYSVRFNTAAAEVVLPSSTRLGGQHPSYDTAPQVRRDPQNYQIPARGRNTNIRSRDLSHTDNSGHRYMGLVCNHRYSRKPLSYPSTHQVPQNDRDYSVSFNTAAAEVVLPSSTRLGGQHPSYDTAPQVWRDPQNYQIPARGRRTNIRSHRAGSSSVPGYMTLTGN</sequence>
<evidence type="ECO:0000256" key="5">
    <source>
        <dbReference type="SAM" id="SignalP"/>
    </source>
</evidence>
<evidence type="ECO:0000256" key="2">
    <source>
        <dbReference type="ARBA" id="ARBA00022737"/>
    </source>
</evidence>
<feature type="compositionally biased region" description="Polar residues" evidence="3">
    <location>
        <begin position="579"/>
        <end position="588"/>
    </location>
</feature>
<dbReference type="GO" id="GO:0098632">
    <property type="term" value="F:cell-cell adhesion mediator activity"/>
    <property type="evidence" value="ECO:0000318"/>
    <property type="project" value="GO_Central"/>
</dbReference>
<feature type="region of interest" description="Disordered" evidence="3">
    <location>
        <begin position="958"/>
        <end position="982"/>
    </location>
</feature>
<dbReference type="InterPro" id="IPR032675">
    <property type="entry name" value="LRR_dom_sf"/>
</dbReference>
<evidence type="ECO:0000256" key="1">
    <source>
        <dbReference type="ARBA" id="ARBA00022614"/>
    </source>
</evidence>
<accession>A0A9J7KIA0</accession>
<proteinExistence type="predicted"/>
<evidence type="ECO:0000313" key="7">
    <source>
        <dbReference type="RefSeq" id="XP_035660878.1"/>
    </source>
</evidence>
<feature type="compositionally biased region" description="Basic residues" evidence="3">
    <location>
        <begin position="958"/>
        <end position="967"/>
    </location>
</feature>
<dbReference type="InterPro" id="IPR001611">
    <property type="entry name" value="Leu-rich_rpt"/>
</dbReference>
<evidence type="ECO:0000256" key="4">
    <source>
        <dbReference type="SAM" id="Phobius"/>
    </source>
</evidence>
<dbReference type="KEGG" id="bfo:118405483"/>
<dbReference type="RefSeq" id="XP_035660878.1">
    <property type="nucleotide sequence ID" value="XM_035804985.1"/>
</dbReference>
<feature type="transmembrane region" description="Helical" evidence="4">
    <location>
        <begin position="536"/>
        <end position="557"/>
    </location>
</feature>
<feature type="compositionally biased region" description="Polar residues" evidence="3">
    <location>
        <begin position="968"/>
        <end position="982"/>
    </location>
</feature>
<dbReference type="PANTHER" id="PTHR46605">
    <property type="entry name" value="TUMOR NECROSIS FACTOR RECEPTOR"/>
    <property type="match status" value="1"/>
</dbReference>
<evidence type="ECO:0000256" key="3">
    <source>
        <dbReference type="SAM" id="MobiDB-lite"/>
    </source>
</evidence>
<dbReference type="SUPFAM" id="SSF52058">
    <property type="entry name" value="L domain-like"/>
    <property type="match status" value="1"/>
</dbReference>
<feature type="region of interest" description="Disordered" evidence="3">
    <location>
        <begin position="566"/>
        <end position="596"/>
    </location>
</feature>
<dbReference type="Gene3D" id="3.80.10.10">
    <property type="entry name" value="Ribonuclease Inhibitor"/>
    <property type="match status" value="1"/>
</dbReference>
<dbReference type="Proteomes" id="UP000001554">
    <property type="component" value="Chromosome 18"/>
</dbReference>